<keyword evidence="2" id="KW-0012">Acyltransferase</keyword>
<reference evidence="2 3" key="1">
    <citation type="submission" date="2019-02" db="EMBL/GenBank/DDBJ databases">
        <title>Deep-cultivation of Planctomycetes and their phenomic and genomic characterization uncovers novel biology.</title>
        <authorList>
            <person name="Wiegand S."/>
            <person name="Jogler M."/>
            <person name="Boedeker C."/>
            <person name="Pinto D."/>
            <person name="Vollmers J."/>
            <person name="Rivas-Marin E."/>
            <person name="Kohn T."/>
            <person name="Peeters S.H."/>
            <person name="Heuer A."/>
            <person name="Rast P."/>
            <person name="Oberbeckmann S."/>
            <person name="Bunk B."/>
            <person name="Jeske O."/>
            <person name="Meyerdierks A."/>
            <person name="Storesund J.E."/>
            <person name="Kallscheuer N."/>
            <person name="Luecker S."/>
            <person name="Lage O.M."/>
            <person name="Pohl T."/>
            <person name="Merkel B.J."/>
            <person name="Hornburger P."/>
            <person name="Mueller R.-W."/>
            <person name="Bruemmer F."/>
            <person name="Labrenz M."/>
            <person name="Spormann A.M."/>
            <person name="Op Den Camp H."/>
            <person name="Overmann J."/>
            <person name="Amann R."/>
            <person name="Jetten M.S.M."/>
            <person name="Mascher T."/>
            <person name="Medema M.H."/>
            <person name="Devos D.P."/>
            <person name="Kaster A.-K."/>
            <person name="Ovreas L."/>
            <person name="Rohde M."/>
            <person name="Galperin M.Y."/>
            <person name="Jogler C."/>
        </authorList>
    </citation>
    <scope>NUCLEOTIDE SEQUENCE [LARGE SCALE GENOMIC DNA]</scope>
    <source>
        <strain evidence="2 3">Q31b</strain>
    </source>
</reference>
<proteinExistence type="inferred from homology"/>
<comment type="caution">
    <text evidence="2">The sequence shown here is derived from an EMBL/GenBank/DDBJ whole genome shotgun (WGS) entry which is preliminary data.</text>
</comment>
<gene>
    <name evidence="2" type="primary">pglD_2</name>
    <name evidence="2" type="ORF">Q31b_27250</name>
</gene>
<dbReference type="Gene3D" id="2.160.10.10">
    <property type="entry name" value="Hexapeptide repeat proteins"/>
    <property type="match status" value="1"/>
</dbReference>
<dbReference type="PANTHER" id="PTHR43300:SF7">
    <property type="entry name" value="UDP-N-ACETYLBACILLOSAMINE N-ACETYLTRANSFERASE"/>
    <property type="match status" value="1"/>
</dbReference>
<dbReference type="AlphaFoldDB" id="A0A5C6E1N5"/>
<protein>
    <submittedName>
        <fullName evidence="2">UDP-N-acetylbacillosamine N-acetyltransferase</fullName>
        <ecNumber evidence="2">2.3.1.203</ecNumber>
    </submittedName>
</protein>
<dbReference type="EMBL" id="SJPY01000004">
    <property type="protein sequence ID" value="TWU41286.1"/>
    <property type="molecule type" value="Genomic_DNA"/>
</dbReference>
<evidence type="ECO:0000313" key="2">
    <source>
        <dbReference type="EMBL" id="TWU41286.1"/>
    </source>
</evidence>
<dbReference type="EC" id="2.3.1.203" evidence="2"/>
<dbReference type="PANTHER" id="PTHR43300">
    <property type="entry name" value="ACETYLTRANSFERASE"/>
    <property type="match status" value="1"/>
</dbReference>
<keyword evidence="2" id="KW-0808">Transferase</keyword>
<dbReference type="InterPro" id="IPR050179">
    <property type="entry name" value="Trans_hexapeptide_repeat"/>
</dbReference>
<evidence type="ECO:0000256" key="1">
    <source>
        <dbReference type="ARBA" id="ARBA00007274"/>
    </source>
</evidence>
<organism evidence="2 3">
    <name type="scientific">Novipirellula aureliae</name>
    <dbReference type="NCBI Taxonomy" id="2527966"/>
    <lineage>
        <taxon>Bacteria</taxon>
        <taxon>Pseudomonadati</taxon>
        <taxon>Planctomycetota</taxon>
        <taxon>Planctomycetia</taxon>
        <taxon>Pirellulales</taxon>
        <taxon>Pirellulaceae</taxon>
        <taxon>Novipirellula</taxon>
    </lineage>
</organism>
<evidence type="ECO:0000313" key="3">
    <source>
        <dbReference type="Proteomes" id="UP000315471"/>
    </source>
</evidence>
<dbReference type="InterPro" id="IPR011004">
    <property type="entry name" value="Trimer_LpxA-like_sf"/>
</dbReference>
<dbReference type="RefSeq" id="WP_146600128.1">
    <property type="nucleotide sequence ID" value="NZ_SJPY01000004.1"/>
</dbReference>
<comment type="similarity">
    <text evidence="1">Belongs to the transferase hexapeptide repeat family.</text>
</comment>
<sequence length="235" mass="25378">MMGRSLYIYGGKSTAIEIAETARSFLHEEFANVFLVVPPDEQPDGIQRISIDKMPEHVPLHTPEHGKGHGKGTPPAVFILSMSNPKIRYKCLHAALQVGLSPANVIHPTASVSPSARLGNGIYLAAQCVVSFDVGIEDHVIINYQAVVGHETSVDQHTVLNPGAKIGGNCRMGRRVLVGANAFVLQGTTIGDDAQIDALTYVDRHLDSGYLMSSRNPQPVKRPFFRLGEFDADAG</sequence>
<dbReference type="Proteomes" id="UP000315471">
    <property type="component" value="Unassembled WGS sequence"/>
</dbReference>
<dbReference type="OrthoDB" id="277902at2"/>
<accession>A0A5C6E1N5</accession>
<dbReference type="SUPFAM" id="SSF51161">
    <property type="entry name" value="Trimeric LpxA-like enzymes"/>
    <property type="match status" value="1"/>
</dbReference>
<keyword evidence="3" id="KW-1185">Reference proteome</keyword>
<name>A0A5C6E1N5_9BACT</name>
<dbReference type="GO" id="GO:0016746">
    <property type="term" value="F:acyltransferase activity"/>
    <property type="evidence" value="ECO:0007669"/>
    <property type="project" value="UniProtKB-KW"/>
</dbReference>